<dbReference type="Proteomes" id="UP001237642">
    <property type="component" value="Unassembled WGS sequence"/>
</dbReference>
<keyword evidence="1" id="KW-1133">Transmembrane helix</keyword>
<reference evidence="2" key="2">
    <citation type="submission" date="2023-05" db="EMBL/GenBank/DDBJ databases">
        <authorList>
            <person name="Schelkunov M.I."/>
        </authorList>
    </citation>
    <scope>NUCLEOTIDE SEQUENCE</scope>
    <source>
        <strain evidence="2">Hsosn_3</strain>
        <tissue evidence="2">Leaf</tissue>
    </source>
</reference>
<keyword evidence="1" id="KW-0812">Transmembrane</keyword>
<keyword evidence="3" id="KW-1185">Reference proteome</keyword>
<organism evidence="2 3">
    <name type="scientific">Heracleum sosnowskyi</name>
    <dbReference type="NCBI Taxonomy" id="360622"/>
    <lineage>
        <taxon>Eukaryota</taxon>
        <taxon>Viridiplantae</taxon>
        <taxon>Streptophyta</taxon>
        <taxon>Embryophyta</taxon>
        <taxon>Tracheophyta</taxon>
        <taxon>Spermatophyta</taxon>
        <taxon>Magnoliopsida</taxon>
        <taxon>eudicotyledons</taxon>
        <taxon>Gunneridae</taxon>
        <taxon>Pentapetalae</taxon>
        <taxon>asterids</taxon>
        <taxon>campanulids</taxon>
        <taxon>Apiales</taxon>
        <taxon>Apiaceae</taxon>
        <taxon>Apioideae</taxon>
        <taxon>apioid superclade</taxon>
        <taxon>Tordylieae</taxon>
        <taxon>Tordyliinae</taxon>
        <taxon>Heracleum</taxon>
    </lineage>
</organism>
<protein>
    <submittedName>
        <fullName evidence="2">Uncharacterized protein</fullName>
    </submittedName>
</protein>
<gene>
    <name evidence="2" type="ORF">POM88_047222</name>
</gene>
<proteinExistence type="predicted"/>
<dbReference type="EMBL" id="JAUIZM010000011">
    <property type="protein sequence ID" value="KAK1353966.1"/>
    <property type="molecule type" value="Genomic_DNA"/>
</dbReference>
<sequence length="101" mass="11137">MGGFGKCLGLGGLNEHKIWSPITVQLSCNRVLCVQFACVVGSKGQSHIGGRKRLESLLLVPFFIYGSLRCYFYALRFLLLLLMAYSVLSFLFAAAVCKVQV</sequence>
<feature type="transmembrane region" description="Helical" evidence="1">
    <location>
        <begin position="80"/>
        <end position="99"/>
    </location>
</feature>
<evidence type="ECO:0000313" key="2">
    <source>
        <dbReference type="EMBL" id="KAK1353966.1"/>
    </source>
</evidence>
<reference evidence="2" key="1">
    <citation type="submission" date="2023-02" db="EMBL/GenBank/DDBJ databases">
        <title>Genome of toxic invasive species Heracleum sosnowskyi carries increased number of genes despite the absence of recent whole-genome duplications.</title>
        <authorList>
            <person name="Schelkunov M."/>
            <person name="Shtratnikova V."/>
            <person name="Makarenko M."/>
            <person name="Klepikova A."/>
            <person name="Omelchenko D."/>
            <person name="Novikova G."/>
            <person name="Obukhova E."/>
            <person name="Bogdanov V."/>
            <person name="Penin A."/>
            <person name="Logacheva M."/>
        </authorList>
    </citation>
    <scope>NUCLEOTIDE SEQUENCE</scope>
    <source>
        <strain evidence="2">Hsosn_3</strain>
        <tissue evidence="2">Leaf</tissue>
    </source>
</reference>
<accession>A0AAD8GTV9</accession>
<dbReference type="AlphaFoldDB" id="A0AAD8GTV9"/>
<comment type="caution">
    <text evidence="2">The sequence shown here is derived from an EMBL/GenBank/DDBJ whole genome shotgun (WGS) entry which is preliminary data.</text>
</comment>
<name>A0AAD8GTV9_9APIA</name>
<evidence type="ECO:0000313" key="3">
    <source>
        <dbReference type="Proteomes" id="UP001237642"/>
    </source>
</evidence>
<keyword evidence="1" id="KW-0472">Membrane</keyword>
<evidence type="ECO:0000256" key="1">
    <source>
        <dbReference type="SAM" id="Phobius"/>
    </source>
</evidence>